<dbReference type="InParanoid" id="E8MZI0"/>
<dbReference type="OrthoDB" id="9804790at2"/>
<keyword evidence="3" id="KW-0560">Oxidoreductase</keyword>
<evidence type="ECO:0000256" key="3">
    <source>
        <dbReference type="ARBA" id="ARBA00023002"/>
    </source>
</evidence>
<dbReference type="EMBL" id="AP012029">
    <property type="protein sequence ID" value="BAJ64528.1"/>
    <property type="molecule type" value="Genomic_DNA"/>
</dbReference>
<dbReference type="Pfam" id="PF00248">
    <property type="entry name" value="Aldo_ket_red"/>
    <property type="match status" value="1"/>
</dbReference>
<dbReference type="GO" id="GO:0016491">
    <property type="term" value="F:oxidoreductase activity"/>
    <property type="evidence" value="ECO:0007669"/>
    <property type="project" value="UniProtKB-KW"/>
</dbReference>
<dbReference type="PRINTS" id="PR01577">
    <property type="entry name" value="KCNABCHANNEL"/>
</dbReference>
<dbReference type="AlphaFoldDB" id="E8MZI0"/>
<feature type="domain" description="NADP-dependent oxidoreductase" evidence="4">
    <location>
        <begin position="15"/>
        <end position="313"/>
    </location>
</feature>
<organism evidence="5 6">
    <name type="scientific">Anaerolinea thermophila (strain DSM 14523 / JCM 11388 / NBRC 100420 / UNI-1)</name>
    <dbReference type="NCBI Taxonomy" id="926569"/>
    <lineage>
        <taxon>Bacteria</taxon>
        <taxon>Bacillati</taxon>
        <taxon>Chloroflexota</taxon>
        <taxon>Anaerolineae</taxon>
        <taxon>Anaerolineales</taxon>
        <taxon>Anaerolineaceae</taxon>
        <taxon>Anaerolinea</taxon>
    </lineage>
</organism>
<dbReference type="InterPro" id="IPR036812">
    <property type="entry name" value="NAD(P)_OxRdtase_dom_sf"/>
</dbReference>
<dbReference type="PANTHER" id="PTHR43150:SF2">
    <property type="entry name" value="HYPERKINETIC, ISOFORM M"/>
    <property type="match status" value="1"/>
</dbReference>
<dbReference type="InterPro" id="IPR023210">
    <property type="entry name" value="NADP_OxRdtase_dom"/>
</dbReference>
<accession>E8MZI0</accession>
<dbReference type="PANTHER" id="PTHR43150">
    <property type="entry name" value="HYPERKINETIC, ISOFORM M"/>
    <property type="match status" value="1"/>
</dbReference>
<dbReference type="Proteomes" id="UP000008922">
    <property type="component" value="Chromosome"/>
</dbReference>
<proteinExistence type="inferred from homology"/>
<evidence type="ECO:0000313" key="5">
    <source>
        <dbReference type="EMBL" id="BAJ64528.1"/>
    </source>
</evidence>
<name>E8MZI0_ANATU</name>
<dbReference type="KEGG" id="atm:ANT_25020"/>
<reference evidence="5 6" key="1">
    <citation type="submission" date="2010-12" db="EMBL/GenBank/DDBJ databases">
        <title>Whole genome sequence of Anaerolinea thermophila UNI-1.</title>
        <authorList>
            <person name="Narita-Yamada S."/>
            <person name="Kishi E."/>
            <person name="Watanabe Y."/>
            <person name="Takasaki K."/>
            <person name="Ankai A."/>
            <person name="Oguchi A."/>
            <person name="Fukui S."/>
            <person name="Takahashi M."/>
            <person name="Yashiro I."/>
            <person name="Hosoyama A."/>
            <person name="Sekiguchi Y."/>
            <person name="Hanada S."/>
            <person name="Fujita N."/>
        </authorList>
    </citation>
    <scope>NUCLEOTIDE SEQUENCE [LARGE SCALE GENOMIC DNA]</scope>
    <source>
        <strain evidence="6">DSM 14523 / JCM 11388 / NBRC 100420 / UNI-1</strain>
    </source>
</reference>
<gene>
    <name evidence="5" type="ordered locus">ANT_25020</name>
</gene>
<evidence type="ECO:0000313" key="6">
    <source>
        <dbReference type="Proteomes" id="UP000008922"/>
    </source>
</evidence>
<dbReference type="HOGENOM" id="CLU_023205_2_0_0"/>
<evidence type="ECO:0000256" key="1">
    <source>
        <dbReference type="ARBA" id="ARBA00006515"/>
    </source>
</evidence>
<evidence type="ECO:0000259" key="4">
    <source>
        <dbReference type="Pfam" id="PF00248"/>
    </source>
</evidence>
<dbReference type="eggNOG" id="COG0667">
    <property type="taxonomic scope" value="Bacteria"/>
</dbReference>
<protein>
    <submittedName>
        <fullName evidence="5">Oxidoreductase</fullName>
    </submittedName>
</protein>
<dbReference type="RefSeq" id="WP_013560883.1">
    <property type="nucleotide sequence ID" value="NC_014960.1"/>
</dbReference>
<dbReference type="SUPFAM" id="SSF51430">
    <property type="entry name" value="NAD(P)-linked oxidoreductase"/>
    <property type="match status" value="1"/>
</dbReference>
<comment type="similarity">
    <text evidence="1">Belongs to the shaker potassium channel beta subunit family.</text>
</comment>
<keyword evidence="2" id="KW-0521">NADP</keyword>
<dbReference type="InterPro" id="IPR005399">
    <property type="entry name" value="K_chnl_volt-dep_bsu_KCNAB-rel"/>
</dbReference>
<dbReference type="Gene3D" id="3.20.20.100">
    <property type="entry name" value="NADP-dependent oxidoreductase domain"/>
    <property type="match status" value="1"/>
</dbReference>
<evidence type="ECO:0000256" key="2">
    <source>
        <dbReference type="ARBA" id="ARBA00022857"/>
    </source>
</evidence>
<keyword evidence="6" id="KW-1185">Reference proteome</keyword>
<sequence length="319" mass="36001">MHYRRMGRTGLKLSEISLGAWVTFGSQIDEKTATELIHAAYDQGINFFDNADVYAGGEAEVLMGRAIRGLPREALVLSSKVFWPTMPGPNGRGLSRKHVMESIHASLKRMQVEYFDLYFCHRYDPDTPVEEVVWVMNDLIRQGKILYWGTSEWEPHQIMEAIGIARSLNLIGPSMEQPQYNMFHRKRVENFLAPVCRDYGIGLTTFSPLYFGILSGKYNEGIPAGSRASMESMGWLRDLITPERIAIVRQLTELANELDATTAQLAIAWILRRKEVSAVITGASSLEQMDENLGAAEIAEKLDDDILERIENILGNFPE</sequence>